<dbReference type="KEGG" id="ppsc:EHS13_33470"/>
<proteinExistence type="predicted"/>
<dbReference type="RefSeq" id="WP_155704587.1">
    <property type="nucleotide sequence ID" value="NZ_CP034235.1"/>
</dbReference>
<gene>
    <name evidence="1" type="ORF">EHS13_33470</name>
</gene>
<dbReference type="PRINTS" id="PR00081">
    <property type="entry name" value="GDHRDH"/>
</dbReference>
<dbReference type="OrthoDB" id="63584at2"/>
<dbReference type="InterPro" id="IPR036291">
    <property type="entry name" value="NAD(P)-bd_dom_sf"/>
</dbReference>
<dbReference type="InterPro" id="IPR002347">
    <property type="entry name" value="SDR_fam"/>
</dbReference>
<keyword evidence="2" id="KW-1185">Reference proteome</keyword>
<evidence type="ECO:0000313" key="1">
    <source>
        <dbReference type="EMBL" id="QGQ99423.1"/>
    </source>
</evidence>
<protein>
    <submittedName>
        <fullName evidence="1">SDR family NAD(P)-dependent oxidoreductase</fullName>
    </submittedName>
</protein>
<dbReference type="SUPFAM" id="SSF51735">
    <property type="entry name" value="NAD(P)-binding Rossmann-fold domains"/>
    <property type="match status" value="1"/>
</dbReference>
<dbReference type="Gene3D" id="3.40.50.720">
    <property type="entry name" value="NAD(P)-binding Rossmann-like Domain"/>
    <property type="match status" value="1"/>
</dbReference>
<dbReference type="NCBIfam" id="NF006159">
    <property type="entry name" value="PRK08303.1"/>
    <property type="match status" value="1"/>
</dbReference>
<dbReference type="AlphaFoldDB" id="A0A6B8RVG3"/>
<reference evidence="2" key="1">
    <citation type="submission" date="2018-11" db="EMBL/GenBank/DDBJ databases">
        <title>Complete genome sequence of Paenibacillus sp. ML311-T8.</title>
        <authorList>
            <person name="Nam Y.-D."/>
            <person name="Kang J."/>
            <person name="Chung W.-H."/>
            <person name="Park Y.S."/>
        </authorList>
    </citation>
    <scope>NUCLEOTIDE SEQUENCE [LARGE SCALE GENOMIC DNA]</scope>
    <source>
        <strain evidence="2">ML311-T8</strain>
    </source>
</reference>
<evidence type="ECO:0000313" key="2">
    <source>
        <dbReference type="Proteomes" id="UP000426246"/>
    </source>
</evidence>
<dbReference type="Proteomes" id="UP000426246">
    <property type="component" value="Chromosome"/>
</dbReference>
<accession>A0A6B8RVG3</accession>
<dbReference type="EMBL" id="CP034235">
    <property type="protein sequence ID" value="QGQ99423.1"/>
    <property type="molecule type" value="Genomic_DNA"/>
</dbReference>
<organism evidence="1 2">
    <name type="scientific">Paenibacillus psychroresistens</name>
    <dbReference type="NCBI Taxonomy" id="1778678"/>
    <lineage>
        <taxon>Bacteria</taxon>
        <taxon>Bacillati</taxon>
        <taxon>Bacillota</taxon>
        <taxon>Bacilli</taxon>
        <taxon>Bacillales</taxon>
        <taxon>Paenibacillaceae</taxon>
        <taxon>Paenibacillus</taxon>
    </lineage>
</organism>
<name>A0A6B8RVG3_9BACL</name>
<dbReference type="PANTHER" id="PTHR44147:SF2">
    <property type="entry name" value="DEHYDROGENASE_REDUCTASE SDR FAMILY MEMBER 1"/>
    <property type="match status" value="1"/>
</dbReference>
<sequence length="291" mass="31360">MKEKALVGKVAVVVGGTRGAGRGIAVQLGVAGATVYVTGRSVRGSTSNLGRPETIEETAEQVTAAGGIGIPVRVDHTIEVEVAAFFAKVNGEQGGQLDILVNDIWGGEKLSVWGKPFWEQSLSDGLLMQQRAIHSHLITSHYATPLMVARKQGLIIEVTDGVDYSYRGNLYYSLVKISTIHLAEAMAADLRAFGITAVSVTPGFLRSEEMLEHFGVTEDNWRDGALKEPHFIASETPTFVGRAIAAFASDPNKFAQTGKALSSWGLSREYDFTDADGSRPHWGDFYAVCDK</sequence>
<dbReference type="PANTHER" id="PTHR44147">
    <property type="entry name" value="DEHYDROGENASE/REDUCTASE SDR FAMILY MEMBER 1"/>
    <property type="match status" value="1"/>
</dbReference>
<dbReference type="Pfam" id="PF00106">
    <property type="entry name" value="adh_short"/>
    <property type="match status" value="1"/>
</dbReference>